<sequence length="482" mass="52124">MQYQNYINGEFVGSSDGQTFEQRDPANLQNVTGEWPKSTREDARNAIEAAHKAFPSWADLGVYQRAEIMSKAVAAMKSRTEEIVAALNEENGKTLEEARTEVSSAIRESEFQISQGLSMCGETAPSAQKGVFAYSVRRPVGVSAIISPWNFPFNVPGRKCTPALISGNTIVFKPASLTPKVGRLFLDLYIEAGLPPGVLNFVTGGGSTVGEEMITNPLVETISFTGSTDVGKGIQQSVAQNLKRTQLELGGKNPAIVLEDADLGKSVEAVATAAFACAGQWCTSTSRAIVVRSVADAFTEKLLERVGSMRVGDGRSADVDMGPVCGTDQLETILNYIDIGKKEGANLIQGGLRMMENGLNQGCFIEPTVFTDVQSEMRIAQEEIFGPVLSVMIAEDFEEALELANNIEFGLTSSIFTQDISRAFQFLDKTEVGLTHVNMMTAYREPQLSFGGVKSSGHGIPESGRTGIEFFTEHKVAFINYM</sequence>
<dbReference type="PROSITE" id="PS00687">
    <property type="entry name" value="ALDEHYDE_DEHYDR_GLU"/>
    <property type="match status" value="1"/>
</dbReference>
<organism evidence="6 7">
    <name type="scientific">Candidatus Moanibacter tarae</name>
    <dbReference type="NCBI Taxonomy" id="2200854"/>
    <lineage>
        <taxon>Bacteria</taxon>
        <taxon>Pseudomonadati</taxon>
        <taxon>Verrucomicrobiota</taxon>
        <taxon>Opitutia</taxon>
        <taxon>Puniceicoccales</taxon>
        <taxon>Puniceicoccales incertae sedis</taxon>
        <taxon>Candidatus Moanibacter</taxon>
    </lineage>
</organism>
<dbReference type="InterPro" id="IPR016161">
    <property type="entry name" value="Ald_DH/histidinol_DH"/>
</dbReference>
<evidence type="ECO:0000256" key="3">
    <source>
        <dbReference type="PROSITE-ProRule" id="PRU10007"/>
    </source>
</evidence>
<dbReference type="KEGG" id="mtar:DF168_00758"/>
<dbReference type="EC" id="1.2.1.5" evidence="6"/>
<reference evidence="6 7" key="1">
    <citation type="submission" date="2018-06" db="EMBL/GenBank/DDBJ databases">
        <title>Draft Genome Sequence of a Novel Marine Bacterium Related to the Verrucomicrobia.</title>
        <authorList>
            <person name="Vosseberg J."/>
            <person name="Martijn J."/>
            <person name="Ettema T.J.G."/>
        </authorList>
    </citation>
    <scope>NUCLEOTIDE SEQUENCE [LARGE SCALE GENOMIC DNA]</scope>
    <source>
        <strain evidence="6">TARA_B100001123</strain>
    </source>
</reference>
<name>A0A2Z4AHP2_9BACT</name>
<dbReference type="Proteomes" id="UP000247465">
    <property type="component" value="Chromosome"/>
</dbReference>
<dbReference type="InterPro" id="IPR029510">
    <property type="entry name" value="Ald_DH_CS_GLU"/>
</dbReference>
<accession>A0A2Z4AHP2</accession>
<dbReference type="FunFam" id="3.40.309.10:FF:000009">
    <property type="entry name" value="Aldehyde dehydrogenase A"/>
    <property type="match status" value="1"/>
</dbReference>
<evidence type="ECO:0000313" key="6">
    <source>
        <dbReference type="EMBL" id="AWT59567.1"/>
    </source>
</evidence>
<dbReference type="Gene3D" id="3.40.605.10">
    <property type="entry name" value="Aldehyde Dehydrogenase, Chain A, domain 1"/>
    <property type="match status" value="1"/>
</dbReference>
<feature type="domain" description="Aldehyde dehydrogenase" evidence="5">
    <location>
        <begin position="14"/>
        <end position="476"/>
    </location>
</feature>
<dbReference type="InterPro" id="IPR016163">
    <property type="entry name" value="Ald_DH_C"/>
</dbReference>
<evidence type="ECO:0000256" key="2">
    <source>
        <dbReference type="ARBA" id="ARBA00023002"/>
    </source>
</evidence>
<evidence type="ECO:0000256" key="1">
    <source>
        <dbReference type="ARBA" id="ARBA00009986"/>
    </source>
</evidence>
<feature type="active site" evidence="3">
    <location>
        <position position="248"/>
    </location>
</feature>
<dbReference type="GO" id="GO:0004030">
    <property type="term" value="F:aldehyde dehydrogenase [NAD(P)+] activity"/>
    <property type="evidence" value="ECO:0007669"/>
    <property type="project" value="UniProtKB-EC"/>
</dbReference>
<comment type="similarity">
    <text evidence="1 4">Belongs to the aldehyde dehydrogenase family.</text>
</comment>
<gene>
    <name evidence="6" type="primary">aldHT</name>
    <name evidence="6" type="ORF">DF168_00758</name>
</gene>
<evidence type="ECO:0000256" key="4">
    <source>
        <dbReference type="RuleBase" id="RU003345"/>
    </source>
</evidence>
<evidence type="ECO:0000313" key="7">
    <source>
        <dbReference type="Proteomes" id="UP000247465"/>
    </source>
</evidence>
<protein>
    <submittedName>
        <fullName evidence="6">Aldehyde dehydrogenase, thermostable</fullName>
        <ecNumber evidence="6">1.2.1.5</ecNumber>
    </submittedName>
</protein>
<dbReference type="InterPro" id="IPR015590">
    <property type="entry name" value="Aldehyde_DH_dom"/>
</dbReference>
<keyword evidence="2 4" id="KW-0560">Oxidoreductase</keyword>
<evidence type="ECO:0000259" key="5">
    <source>
        <dbReference type="Pfam" id="PF00171"/>
    </source>
</evidence>
<dbReference type="Pfam" id="PF00171">
    <property type="entry name" value="Aldedh"/>
    <property type="match status" value="1"/>
</dbReference>
<dbReference type="SUPFAM" id="SSF53720">
    <property type="entry name" value="ALDH-like"/>
    <property type="match status" value="1"/>
</dbReference>
<proteinExistence type="inferred from homology"/>
<dbReference type="AlphaFoldDB" id="A0A2Z4AHP2"/>
<dbReference type="Gene3D" id="3.40.309.10">
    <property type="entry name" value="Aldehyde Dehydrogenase, Chain A, domain 2"/>
    <property type="match status" value="1"/>
</dbReference>
<dbReference type="EMBL" id="CP029803">
    <property type="protein sequence ID" value="AWT59567.1"/>
    <property type="molecule type" value="Genomic_DNA"/>
</dbReference>
<dbReference type="FunFam" id="3.40.605.10:FF:000007">
    <property type="entry name" value="NAD/NADP-dependent betaine aldehyde dehydrogenase"/>
    <property type="match status" value="1"/>
</dbReference>
<dbReference type="InterPro" id="IPR016162">
    <property type="entry name" value="Ald_DH_N"/>
</dbReference>
<dbReference type="PANTHER" id="PTHR11699">
    <property type="entry name" value="ALDEHYDE DEHYDROGENASE-RELATED"/>
    <property type="match status" value="1"/>
</dbReference>